<keyword evidence="7" id="KW-1185">Reference proteome</keyword>
<dbReference type="PANTHER" id="PTHR30055">
    <property type="entry name" value="HTH-TYPE TRANSCRIPTIONAL REGULATOR RUTR"/>
    <property type="match status" value="1"/>
</dbReference>
<feature type="DNA-binding region" description="H-T-H motif" evidence="4">
    <location>
        <begin position="66"/>
        <end position="85"/>
    </location>
</feature>
<name>A0ABP6ZPN1_9ACTN</name>
<comment type="caution">
    <text evidence="6">The sequence shown here is derived from an EMBL/GenBank/DDBJ whole genome shotgun (WGS) entry which is preliminary data.</text>
</comment>
<evidence type="ECO:0000256" key="2">
    <source>
        <dbReference type="ARBA" id="ARBA00023125"/>
    </source>
</evidence>
<evidence type="ECO:0000256" key="3">
    <source>
        <dbReference type="ARBA" id="ARBA00023163"/>
    </source>
</evidence>
<keyword evidence="2 4" id="KW-0238">DNA-binding</keyword>
<evidence type="ECO:0000256" key="1">
    <source>
        <dbReference type="ARBA" id="ARBA00023015"/>
    </source>
</evidence>
<dbReference type="Proteomes" id="UP001500630">
    <property type="component" value="Unassembled WGS sequence"/>
</dbReference>
<dbReference type="PROSITE" id="PS01081">
    <property type="entry name" value="HTH_TETR_1"/>
    <property type="match status" value="1"/>
</dbReference>
<dbReference type="InterPro" id="IPR023772">
    <property type="entry name" value="DNA-bd_HTH_TetR-type_CS"/>
</dbReference>
<proteinExistence type="predicted"/>
<evidence type="ECO:0000313" key="6">
    <source>
        <dbReference type="EMBL" id="GAA3615323.1"/>
    </source>
</evidence>
<dbReference type="InterPro" id="IPR009057">
    <property type="entry name" value="Homeodomain-like_sf"/>
</dbReference>
<evidence type="ECO:0000256" key="4">
    <source>
        <dbReference type="PROSITE-ProRule" id="PRU00335"/>
    </source>
</evidence>
<dbReference type="PROSITE" id="PS50977">
    <property type="entry name" value="HTH_TETR_2"/>
    <property type="match status" value="1"/>
</dbReference>
<keyword evidence="1" id="KW-0805">Transcription regulation</keyword>
<evidence type="ECO:0000313" key="7">
    <source>
        <dbReference type="Proteomes" id="UP001500630"/>
    </source>
</evidence>
<dbReference type="EMBL" id="BAABDQ010000052">
    <property type="protein sequence ID" value="GAA3615323.1"/>
    <property type="molecule type" value="Genomic_DNA"/>
</dbReference>
<keyword evidence="3" id="KW-0804">Transcription</keyword>
<dbReference type="InterPro" id="IPR001647">
    <property type="entry name" value="HTH_TetR"/>
</dbReference>
<dbReference type="InterPro" id="IPR050109">
    <property type="entry name" value="HTH-type_TetR-like_transc_reg"/>
</dbReference>
<reference evidence="7" key="1">
    <citation type="journal article" date="2019" name="Int. J. Syst. Evol. Microbiol.">
        <title>The Global Catalogue of Microorganisms (GCM) 10K type strain sequencing project: providing services to taxonomists for standard genome sequencing and annotation.</title>
        <authorList>
            <consortium name="The Broad Institute Genomics Platform"/>
            <consortium name="The Broad Institute Genome Sequencing Center for Infectious Disease"/>
            <person name="Wu L."/>
            <person name="Ma J."/>
        </authorList>
    </citation>
    <scope>NUCLEOTIDE SEQUENCE [LARGE SCALE GENOMIC DNA]</scope>
    <source>
        <strain evidence="7">JCM 17326</strain>
    </source>
</reference>
<protein>
    <recommendedName>
        <fullName evidence="5">HTH tetR-type domain-containing protein</fullName>
    </recommendedName>
</protein>
<evidence type="ECO:0000259" key="5">
    <source>
        <dbReference type="PROSITE" id="PS50977"/>
    </source>
</evidence>
<dbReference type="PANTHER" id="PTHR30055:SF234">
    <property type="entry name" value="HTH-TYPE TRANSCRIPTIONAL REGULATOR BETI"/>
    <property type="match status" value="1"/>
</dbReference>
<gene>
    <name evidence="6" type="ORF">GCM10022419_120790</name>
</gene>
<organism evidence="6 7">
    <name type="scientific">Nonomuraea rosea</name>
    <dbReference type="NCBI Taxonomy" id="638574"/>
    <lineage>
        <taxon>Bacteria</taxon>
        <taxon>Bacillati</taxon>
        <taxon>Actinomycetota</taxon>
        <taxon>Actinomycetes</taxon>
        <taxon>Streptosporangiales</taxon>
        <taxon>Streptosporangiaceae</taxon>
        <taxon>Nonomuraea</taxon>
    </lineage>
</organism>
<dbReference type="Pfam" id="PF00440">
    <property type="entry name" value="TetR_N"/>
    <property type="match status" value="2"/>
</dbReference>
<sequence length="447" mass="48168">MTGTRHATSFALSADAPCTLRSYCLGVTSTSPGTRTTVAADKAGRWHRLRQAALTLFEQRGFDAVSIDDIAAAAGVSRRTFFNHFDTKAGALFDPALGEAAQVADLLAREVGADPWVALTRALKAYLTAEHRTVSARRRILAGQPELNRYLLLANMHFEESILGWLGDRGITGLRARAMSSMALVCVRESFMAWDSEGGPARLFEILDQMFALAAAGTATIGAASAASAARTDPAADRTTAKAGQTRSRILLTAERLFAEHGVFAVSNRQISEAAGQGNNAAVGYHFGTKADLLHAIVGHHTTQMERMRDHLLRARRDSTDLRDWVACVVLPFTEHLSSLGTPSWYARLAAQIMTEPQLRELAAAGLHDAPNFYAVVGGLHRCLPALSPELRRRRDDMARTLLVHTCARRESTLPADADAARAAWSATAAELIDAIEGLYLAPATGV</sequence>
<feature type="domain" description="HTH tetR-type" evidence="5">
    <location>
        <begin position="43"/>
        <end position="103"/>
    </location>
</feature>
<dbReference type="PRINTS" id="PR00455">
    <property type="entry name" value="HTHTETR"/>
</dbReference>
<dbReference type="SUPFAM" id="SSF46689">
    <property type="entry name" value="Homeodomain-like"/>
    <property type="match status" value="2"/>
</dbReference>
<accession>A0ABP6ZPN1</accession>
<dbReference type="Gene3D" id="1.10.357.10">
    <property type="entry name" value="Tetracycline Repressor, domain 2"/>
    <property type="match status" value="2"/>
</dbReference>